<protein>
    <submittedName>
        <fullName evidence="1">Uncharacterized protein</fullName>
    </submittedName>
</protein>
<evidence type="ECO:0000313" key="2">
    <source>
        <dbReference type="Proteomes" id="UP001050975"/>
    </source>
</evidence>
<evidence type="ECO:0000313" key="1">
    <source>
        <dbReference type="EMBL" id="GET42485.1"/>
    </source>
</evidence>
<name>A0AAV3XKM5_9CYAN</name>
<dbReference type="EMBL" id="BLAY01000166">
    <property type="protein sequence ID" value="GET42485.1"/>
    <property type="molecule type" value="Genomic_DNA"/>
</dbReference>
<keyword evidence="2" id="KW-1185">Reference proteome</keyword>
<accession>A0AAV3XKM5</accession>
<dbReference type="RefSeq" id="WP_226590083.1">
    <property type="nucleotide sequence ID" value="NZ_BLAY01000166.1"/>
</dbReference>
<dbReference type="Proteomes" id="UP001050975">
    <property type="component" value="Unassembled WGS sequence"/>
</dbReference>
<dbReference type="AlphaFoldDB" id="A0AAV3XKM5"/>
<comment type="caution">
    <text evidence="1">The sequence shown here is derived from an EMBL/GenBank/DDBJ whole genome shotgun (WGS) entry which is preliminary data.</text>
</comment>
<organism evidence="1 2">
    <name type="scientific">Microseira wollei NIES-4236</name>
    <dbReference type="NCBI Taxonomy" id="2530354"/>
    <lineage>
        <taxon>Bacteria</taxon>
        <taxon>Bacillati</taxon>
        <taxon>Cyanobacteriota</taxon>
        <taxon>Cyanophyceae</taxon>
        <taxon>Oscillatoriophycideae</taxon>
        <taxon>Aerosakkonematales</taxon>
        <taxon>Aerosakkonemataceae</taxon>
        <taxon>Microseira</taxon>
    </lineage>
</organism>
<gene>
    <name evidence="1" type="ORF">MiSe_73030</name>
</gene>
<proteinExistence type="predicted"/>
<reference evidence="1" key="1">
    <citation type="submission" date="2019-10" db="EMBL/GenBank/DDBJ databases">
        <title>Draft genome sequece of Microseira wollei NIES-4236.</title>
        <authorList>
            <person name="Yamaguchi H."/>
            <person name="Suzuki S."/>
            <person name="Kawachi M."/>
        </authorList>
    </citation>
    <scope>NUCLEOTIDE SEQUENCE</scope>
    <source>
        <strain evidence="1">NIES-4236</strain>
    </source>
</reference>
<sequence length="90" mass="10260">MIKSEIVEALKHLTNAERLEIAKAALCMAREDWKSLTNEEKQQQLALSAQLAILDYLQDEELTAFTALDGEDIYEYTDEDFAKLDAHAKK</sequence>